<organism evidence="2 3">
    <name type="scientific">Planomonospora alba</name>
    <dbReference type="NCBI Taxonomy" id="161354"/>
    <lineage>
        <taxon>Bacteria</taxon>
        <taxon>Bacillati</taxon>
        <taxon>Actinomycetota</taxon>
        <taxon>Actinomycetes</taxon>
        <taxon>Streptosporangiales</taxon>
        <taxon>Streptosporangiaceae</taxon>
        <taxon>Planomonospora</taxon>
    </lineage>
</organism>
<proteinExistence type="predicted"/>
<dbReference type="PROSITE" id="PS50801">
    <property type="entry name" value="STAS"/>
    <property type="match status" value="1"/>
</dbReference>
<dbReference type="CDD" id="cd07043">
    <property type="entry name" value="STAS_anti-anti-sigma_factors"/>
    <property type="match status" value="1"/>
</dbReference>
<dbReference type="InterPro" id="IPR058548">
    <property type="entry name" value="MlaB-like_STAS"/>
</dbReference>
<gene>
    <name evidence="2" type="ORF">GCM10010466_46570</name>
</gene>
<dbReference type="RefSeq" id="WP_344862876.1">
    <property type="nucleotide sequence ID" value="NZ_BAAAUT010000040.1"/>
</dbReference>
<dbReference type="SUPFAM" id="SSF52091">
    <property type="entry name" value="SpoIIaa-like"/>
    <property type="match status" value="1"/>
</dbReference>
<evidence type="ECO:0000313" key="3">
    <source>
        <dbReference type="Proteomes" id="UP001500320"/>
    </source>
</evidence>
<evidence type="ECO:0000313" key="2">
    <source>
        <dbReference type="EMBL" id="GAA3150140.1"/>
    </source>
</evidence>
<keyword evidence="3" id="KW-1185">Reference proteome</keyword>
<dbReference type="InterPro" id="IPR036513">
    <property type="entry name" value="STAS_dom_sf"/>
</dbReference>
<dbReference type="Pfam" id="PF13466">
    <property type="entry name" value="STAS_2"/>
    <property type="match status" value="1"/>
</dbReference>
<reference evidence="3" key="1">
    <citation type="journal article" date="2019" name="Int. J. Syst. Evol. Microbiol.">
        <title>The Global Catalogue of Microorganisms (GCM) 10K type strain sequencing project: providing services to taxonomists for standard genome sequencing and annotation.</title>
        <authorList>
            <consortium name="The Broad Institute Genomics Platform"/>
            <consortium name="The Broad Institute Genome Sequencing Center for Infectious Disease"/>
            <person name="Wu L."/>
            <person name="Ma J."/>
        </authorList>
    </citation>
    <scope>NUCLEOTIDE SEQUENCE [LARGE SCALE GENOMIC DNA]</scope>
    <source>
        <strain evidence="3">JCM 9373</strain>
    </source>
</reference>
<evidence type="ECO:0000259" key="1">
    <source>
        <dbReference type="PROSITE" id="PS50801"/>
    </source>
</evidence>
<name>A0ABP6NJ13_9ACTN</name>
<comment type="caution">
    <text evidence="2">The sequence shown here is derived from an EMBL/GenBank/DDBJ whole genome shotgun (WGS) entry which is preliminary data.</text>
</comment>
<dbReference type="Proteomes" id="UP001500320">
    <property type="component" value="Unassembled WGS sequence"/>
</dbReference>
<feature type="domain" description="STAS" evidence="1">
    <location>
        <begin position="9"/>
        <end position="104"/>
    </location>
</feature>
<dbReference type="EMBL" id="BAAAUT010000040">
    <property type="protein sequence ID" value="GAA3150140.1"/>
    <property type="molecule type" value="Genomic_DNA"/>
</dbReference>
<dbReference type="InterPro" id="IPR002645">
    <property type="entry name" value="STAS_dom"/>
</dbReference>
<protein>
    <recommendedName>
        <fullName evidence="1">STAS domain-containing protein</fullName>
    </recommendedName>
</protein>
<accession>A0ABP6NJ13</accession>
<dbReference type="PANTHER" id="PTHR35849:SF2">
    <property type="entry name" value="BLR2341 PROTEIN"/>
    <property type="match status" value="1"/>
</dbReference>
<dbReference type="Gene3D" id="3.30.750.24">
    <property type="entry name" value="STAS domain"/>
    <property type="match status" value="1"/>
</dbReference>
<dbReference type="PANTHER" id="PTHR35849">
    <property type="entry name" value="BLR2341 PROTEIN"/>
    <property type="match status" value="1"/>
</dbReference>
<sequence>MTASPPHRIAVDDELTIITAAEYNRRLAAALSDGAPVEVCLAGVTDLDTAGLQVLLHARREAHRLGRTVTFRDLNEVVRDTLAVAHLDGVLDGTAQTVTGRSEA</sequence>
<dbReference type="InterPro" id="IPR052746">
    <property type="entry name" value="MlaB_ABC_Transporter"/>
</dbReference>